<keyword evidence="5 11" id="KW-0812">Transmembrane</keyword>
<keyword evidence="7" id="KW-0249">Electron transport</keyword>
<evidence type="ECO:0000256" key="5">
    <source>
        <dbReference type="ARBA" id="ARBA00022692"/>
    </source>
</evidence>
<keyword evidence="9" id="KW-0496">Mitochondrion</keyword>
<name>A0ABQ7J954_9APIC</name>
<evidence type="ECO:0000256" key="4">
    <source>
        <dbReference type="ARBA" id="ARBA00022660"/>
    </source>
</evidence>
<evidence type="ECO:0000256" key="8">
    <source>
        <dbReference type="ARBA" id="ARBA00022989"/>
    </source>
</evidence>
<gene>
    <name evidence="12" type="ORF">IE077_003454</name>
</gene>
<dbReference type="EMBL" id="JADAQX010000451">
    <property type="protein sequence ID" value="KAF8820195.1"/>
    <property type="molecule type" value="Genomic_DNA"/>
</dbReference>
<evidence type="ECO:0000256" key="2">
    <source>
        <dbReference type="ARBA" id="ARBA00007856"/>
    </source>
</evidence>
<feature type="transmembrane region" description="Helical" evidence="11">
    <location>
        <begin position="75"/>
        <end position="95"/>
    </location>
</feature>
<keyword evidence="3" id="KW-0813">Transport</keyword>
<accession>A0ABQ7J954</accession>
<keyword evidence="8 11" id="KW-1133">Transmembrane helix</keyword>
<dbReference type="SUPFAM" id="SSF81514">
    <property type="entry name" value="Subunit X (non-heme 7 kDa protein) of cytochrome bc1 complex (Ubiquinol-cytochrome c reductase)"/>
    <property type="match status" value="1"/>
</dbReference>
<evidence type="ECO:0000256" key="6">
    <source>
        <dbReference type="ARBA" id="ARBA00022792"/>
    </source>
</evidence>
<keyword evidence="6" id="KW-0999">Mitochondrion inner membrane</keyword>
<dbReference type="Gene3D" id="1.20.5.260">
    <property type="entry name" value="Cytochrome b-c1 complex subunit 9"/>
    <property type="match status" value="1"/>
</dbReference>
<sequence>MTNFSRFSFELNREFLKFYLIGNMLFGNPYKDNYPAWIWRQLRSSRKGKDALDPFYRAFNATRIYDYLLKKHSTYWIFGIGAGMVITWGWGLAWNRVWQRVNAGKLYIDCPYVYPEDDL</sequence>
<dbReference type="InterPro" id="IPR008027">
    <property type="entry name" value="QCR9"/>
</dbReference>
<keyword evidence="10 11" id="KW-0472">Membrane</keyword>
<dbReference type="Pfam" id="PF05365">
    <property type="entry name" value="UCR_UQCRX_QCR9"/>
    <property type="match status" value="1"/>
</dbReference>
<comment type="subcellular location">
    <subcellularLocation>
        <location evidence="1">Mitochondrion inner membrane</location>
        <topology evidence="1">Single-pass membrane protein</topology>
    </subcellularLocation>
</comment>
<proteinExistence type="inferred from homology"/>
<evidence type="ECO:0000313" key="13">
    <source>
        <dbReference type="Proteomes" id="UP000823046"/>
    </source>
</evidence>
<evidence type="ECO:0000256" key="11">
    <source>
        <dbReference type="SAM" id="Phobius"/>
    </source>
</evidence>
<comment type="caution">
    <text evidence="12">The sequence shown here is derived from an EMBL/GenBank/DDBJ whole genome shotgun (WGS) entry which is preliminary data.</text>
</comment>
<reference evidence="12 13" key="1">
    <citation type="journal article" date="2020" name="bioRxiv">
        <title>Metabolic contributions of an alphaproteobacterial endosymbiont in the apicomplexan Cardiosporidium cionae.</title>
        <authorList>
            <person name="Hunter E.S."/>
            <person name="Paight C.J."/>
            <person name="Lane C.E."/>
        </authorList>
    </citation>
    <scope>NUCLEOTIDE SEQUENCE [LARGE SCALE GENOMIC DNA]</scope>
    <source>
        <strain evidence="12">ESH_2018</strain>
    </source>
</reference>
<keyword evidence="4" id="KW-0679">Respiratory chain</keyword>
<dbReference type="Proteomes" id="UP000823046">
    <property type="component" value="Unassembled WGS sequence"/>
</dbReference>
<evidence type="ECO:0000256" key="1">
    <source>
        <dbReference type="ARBA" id="ARBA00004434"/>
    </source>
</evidence>
<comment type="similarity">
    <text evidence="2">Belongs to the UQCR10/QCR9 family.</text>
</comment>
<protein>
    <submittedName>
        <fullName evidence="12">Uncharacterized protein</fullName>
    </submittedName>
</protein>
<evidence type="ECO:0000256" key="3">
    <source>
        <dbReference type="ARBA" id="ARBA00022448"/>
    </source>
</evidence>
<evidence type="ECO:0000256" key="7">
    <source>
        <dbReference type="ARBA" id="ARBA00022982"/>
    </source>
</evidence>
<evidence type="ECO:0000256" key="9">
    <source>
        <dbReference type="ARBA" id="ARBA00023128"/>
    </source>
</evidence>
<dbReference type="InterPro" id="IPR036656">
    <property type="entry name" value="QCR9_sf"/>
</dbReference>
<organism evidence="12 13">
    <name type="scientific">Cardiosporidium cionae</name>
    <dbReference type="NCBI Taxonomy" id="476202"/>
    <lineage>
        <taxon>Eukaryota</taxon>
        <taxon>Sar</taxon>
        <taxon>Alveolata</taxon>
        <taxon>Apicomplexa</taxon>
        <taxon>Aconoidasida</taxon>
        <taxon>Nephromycida</taxon>
        <taxon>Cardiosporidium</taxon>
    </lineage>
</organism>
<evidence type="ECO:0000313" key="12">
    <source>
        <dbReference type="EMBL" id="KAF8820195.1"/>
    </source>
</evidence>
<keyword evidence="13" id="KW-1185">Reference proteome</keyword>
<evidence type="ECO:0000256" key="10">
    <source>
        <dbReference type="ARBA" id="ARBA00023136"/>
    </source>
</evidence>